<protein>
    <submittedName>
        <fullName evidence="1">Uncharacterized protein</fullName>
    </submittedName>
</protein>
<sequence>MAEPAMEIYIEVDGESVLLEELPEQERLRISQRLQECLMEPLGYREKPAL</sequence>
<dbReference type="HOGENOM" id="CLU_3118659_0_0_9"/>
<organism evidence="1 2">
    <name type="scientific">Hungatella hathewayi WAL-18680</name>
    <dbReference type="NCBI Taxonomy" id="742737"/>
    <lineage>
        <taxon>Bacteria</taxon>
        <taxon>Bacillati</taxon>
        <taxon>Bacillota</taxon>
        <taxon>Clostridia</taxon>
        <taxon>Lachnospirales</taxon>
        <taxon>Lachnospiraceae</taxon>
        <taxon>Hungatella</taxon>
    </lineage>
</organism>
<dbReference type="PATRIC" id="fig|742737.3.peg.2105"/>
<dbReference type="Proteomes" id="UP000005384">
    <property type="component" value="Unassembled WGS sequence"/>
</dbReference>
<proteinExistence type="predicted"/>
<dbReference type="EMBL" id="ADLN01000041">
    <property type="protein sequence ID" value="EHI59934.1"/>
    <property type="molecule type" value="Genomic_DNA"/>
</dbReference>
<evidence type="ECO:0000313" key="1">
    <source>
        <dbReference type="EMBL" id="EHI59934.1"/>
    </source>
</evidence>
<name>G5IF05_9FIRM</name>
<dbReference type="RefSeq" id="WP_006780062.1">
    <property type="nucleotide sequence ID" value="NZ_CP040506.1"/>
</dbReference>
<reference evidence="1 2" key="1">
    <citation type="submission" date="2011-08" db="EMBL/GenBank/DDBJ databases">
        <title>The Genome Sequence of Clostridium hathewayi WAL-18680.</title>
        <authorList>
            <consortium name="The Broad Institute Genome Sequencing Platform"/>
            <person name="Earl A."/>
            <person name="Ward D."/>
            <person name="Feldgarden M."/>
            <person name="Gevers D."/>
            <person name="Finegold S.M."/>
            <person name="Summanen P.H."/>
            <person name="Molitoris D.R."/>
            <person name="Song M."/>
            <person name="Daigneault M."/>
            <person name="Allen-Vercoe E."/>
            <person name="Young S.K."/>
            <person name="Zeng Q."/>
            <person name="Gargeya S."/>
            <person name="Fitzgerald M."/>
            <person name="Haas B."/>
            <person name="Abouelleil A."/>
            <person name="Alvarado L."/>
            <person name="Arachchi H.M."/>
            <person name="Berlin A."/>
            <person name="Brown A."/>
            <person name="Chapman S.B."/>
            <person name="Chen Z."/>
            <person name="Dunbar C."/>
            <person name="Freedman E."/>
            <person name="Gearin G."/>
            <person name="Gellesch M."/>
            <person name="Goldberg J."/>
            <person name="Griggs A."/>
            <person name="Gujja S."/>
            <person name="Heiman D."/>
            <person name="Howarth C."/>
            <person name="Larson L."/>
            <person name="Lui A."/>
            <person name="MacDonald P.J.P."/>
            <person name="Montmayeur A."/>
            <person name="Murphy C."/>
            <person name="Neiman D."/>
            <person name="Pearson M."/>
            <person name="Priest M."/>
            <person name="Roberts A."/>
            <person name="Saif S."/>
            <person name="Shea T."/>
            <person name="Shenoy N."/>
            <person name="Sisk P."/>
            <person name="Stolte C."/>
            <person name="Sykes S."/>
            <person name="Wortman J."/>
            <person name="Nusbaum C."/>
            <person name="Birren B."/>
        </authorList>
    </citation>
    <scope>NUCLEOTIDE SEQUENCE [LARGE SCALE GENOMIC DNA]</scope>
    <source>
        <strain evidence="1 2">WAL-18680</strain>
    </source>
</reference>
<evidence type="ECO:0000313" key="2">
    <source>
        <dbReference type="Proteomes" id="UP000005384"/>
    </source>
</evidence>
<gene>
    <name evidence="1" type="ORF">HMPREF9473_02082</name>
</gene>
<keyword evidence="2" id="KW-1185">Reference proteome</keyword>
<accession>G5IF05</accession>
<comment type="caution">
    <text evidence="1">The sequence shown here is derived from an EMBL/GenBank/DDBJ whole genome shotgun (WGS) entry which is preliminary data.</text>
</comment>
<dbReference type="AlphaFoldDB" id="G5IF05"/>